<evidence type="ECO:0000256" key="8">
    <source>
        <dbReference type="ARBA" id="ARBA00022730"/>
    </source>
</evidence>
<dbReference type="InterPro" id="IPR051026">
    <property type="entry name" value="PI/PC_transfer"/>
</dbReference>
<dbReference type="InterPro" id="IPR036865">
    <property type="entry name" value="CRAL-TRIO_dom_sf"/>
</dbReference>
<dbReference type="GO" id="GO:0005730">
    <property type="term" value="C:nucleolus"/>
    <property type="evidence" value="ECO:0007669"/>
    <property type="project" value="UniProtKB-SubCell"/>
</dbReference>
<feature type="compositionally biased region" description="Polar residues" evidence="11">
    <location>
        <begin position="12"/>
        <end position="26"/>
    </location>
</feature>
<proteinExistence type="inferred from homology"/>
<dbReference type="GO" id="GO:0019843">
    <property type="term" value="F:rRNA binding"/>
    <property type="evidence" value="ECO:0007669"/>
    <property type="project" value="UniProtKB-KW"/>
</dbReference>
<evidence type="ECO:0000256" key="1">
    <source>
        <dbReference type="ARBA" id="ARBA00004604"/>
    </source>
</evidence>
<dbReference type="SUPFAM" id="SSF52087">
    <property type="entry name" value="CRAL/TRIO domain"/>
    <property type="match status" value="1"/>
</dbReference>
<keyword evidence="6" id="KW-0808">Transferase</keyword>
<dbReference type="Pfam" id="PF00650">
    <property type="entry name" value="CRAL_TRIO"/>
    <property type="match status" value="1"/>
</dbReference>
<evidence type="ECO:0000313" key="14">
    <source>
        <dbReference type="Proteomes" id="UP000044841"/>
    </source>
</evidence>
<organism evidence="13 14">
    <name type="scientific">Rhizoctonia solani</name>
    <dbReference type="NCBI Taxonomy" id="456999"/>
    <lineage>
        <taxon>Eukaryota</taxon>
        <taxon>Fungi</taxon>
        <taxon>Dikarya</taxon>
        <taxon>Basidiomycota</taxon>
        <taxon>Agaricomycotina</taxon>
        <taxon>Agaricomycetes</taxon>
        <taxon>Cantharellales</taxon>
        <taxon>Ceratobasidiaceae</taxon>
        <taxon>Rhizoctonia</taxon>
    </lineage>
</organism>
<evidence type="ECO:0000256" key="3">
    <source>
        <dbReference type="ARBA" id="ARBA00022517"/>
    </source>
</evidence>
<dbReference type="CDD" id="cd18088">
    <property type="entry name" value="Nep1-like"/>
    <property type="match status" value="1"/>
</dbReference>
<dbReference type="InterPro" id="IPR011074">
    <property type="entry name" value="CRAL/TRIO_N_dom"/>
</dbReference>
<accession>A0A0K6FW46</accession>
<keyword evidence="4" id="KW-0698">rRNA processing</keyword>
<dbReference type="SMART" id="SM00516">
    <property type="entry name" value="SEC14"/>
    <property type="match status" value="1"/>
</dbReference>
<reference evidence="13 14" key="1">
    <citation type="submission" date="2015-07" db="EMBL/GenBank/DDBJ databases">
        <authorList>
            <person name="Noorani M."/>
        </authorList>
    </citation>
    <scope>NUCLEOTIDE SEQUENCE [LARGE SCALE GENOMIC DNA]</scope>
    <source>
        <strain evidence="13">BBA 69670</strain>
    </source>
</reference>
<evidence type="ECO:0000256" key="5">
    <source>
        <dbReference type="ARBA" id="ARBA00022603"/>
    </source>
</evidence>
<dbReference type="EMBL" id="CYGV01001112">
    <property type="protein sequence ID" value="CUA70373.1"/>
    <property type="molecule type" value="Genomic_DNA"/>
</dbReference>
<evidence type="ECO:0000256" key="4">
    <source>
        <dbReference type="ARBA" id="ARBA00022552"/>
    </source>
</evidence>
<feature type="region of interest" description="Disordered" evidence="11">
    <location>
        <begin position="1"/>
        <end position="105"/>
    </location>
</feature>
<evidence type="ECO:0000259" key="12">
    <source>
        <dbReference type="PROSITE" id="PS50191"/>
    </source>
</evidence>
<dbReference type="CDD" id="cd00170">
    <property type="entry name" value="SEC14"/>
    <property type="match status" value="1"/>
</dbReference>
<protein>
    <submittedName>
        <fullName evidence="13">Sec14 cytosolic factor</fullName>
    </submittedName>
</protein>
<comment type="subcellular location">
    <subcellularLocation>
        <location evidence="1">Nucleus</location>
        <location evidence="1">Nucleolus</location>
    </subcellularLocation>
</comment>
<dbReference type="InterPro" id="IPR005304">
    <property type="entry name" value="Rbsml_bgen_MeTrfase_EMG1/NEP1"/>
</dbReference>
<dbReference type="AlphaFoldDB" id="A0A0K6FW46"/>
<dbReference type="Proteomes" id="UP000044841">
    <property type="component" value="Unassembled WGS sequence"/>
</dbReference>
<dbReference type="Pfam" id="PF03587">
    <property type="entry name" value="EMG1"/>
    <property type="match status" value="1"/>
</dbReference>
<dbReference type="SUPFAM" id="SSF75217">
    <property type="entry name" value="alpha/beta knot"/>
    <property type="match status" value="1"/>
</dbReference>
<dbReference type="PRINTS" id="PR00180">
    <property type="entry name" value="CRETINALDHBP"/>
</dbReference>
<dbReference type="Pfam" id="PF03765">
    <property type="entry name" value="CRAL_TRIO_N"/>
    <property type="match status" value="1"/>
</dbReference>
<dbReference type="Gene3D" id="3.40.1280.10">
    <property type="match status" value="1"/>
</dbReference>
<dbReference type="FunFam" id="3.40.1280.10:FF:000003">
    <property type="entry name" value="Ribosomal RNA small subunit methyltransferase"/>
    <property type="match status" value="1"/>
</dbReference>
<dbReference type="InterPro" id="IPR029028">
    <property type="entry name" value="Alpha/beta_knot_MTases"/>
</dbReference>
<keyword evidence="14" id="KW-1185">Reference proteome</keyword>
<feature type="compositionally biased region" description="Basic residues" evidence="11">
    <location>
        <begin position="1"/>
        <end position="11"/>
    </location>
</feature>
<dbReference type="InterPro" id="IPR036273">
    <property type="entry name" value="CRAL/TRIO_N_dom_sf"/>
</dbReference>
<keyword evidence="9" id="KW-0694">RNA-binding</keyword>
<keyword evidence="10" id="KW-0539">Nucleus</keyword>
<dbReference type="PANTHER" id="PTHR45657:SF1">
    <property type="entry name" value="CRAL-TRIO DOMAIN-CONTAINING PROTEIN YKL091C-RELATED"/>
    <property type="match status" value="1"/>
</dbReference>
<evidence type="ECO:0000256" key="7">
    <source>
        <dbReference type="ARBA" id="ARBA00022691"/>
    </source>
</evidence>
<dbReference type="GO" id="GO:0070475">
    <property type="term" value="P:rRNA base methylation"/>
    <property type="evidence" value="ECO:0007669"/>
    <property type="project" value="InterPro"/>
</dbReference>
<dbReference type="InterPro" id="IPR029026">
    <property type="entry name" value="tRNA_m1G_MTases_N"/>
</dbReference>
<comment type="similarity">
    <text evidence="2">Belongs to the class IV-like SAM-binding methyltransferase superfamily. RNA methyltransferase NEP1 family.</text>
</comment>
<evidence type="ECO:0000256" key="6">
    <source>
        <dbReference type="ARBA" id="ARBA00022679"/>
    </source>
</evidence>
<evidence type="ECO:0000256" key="10">
    <source>
        <dbReference type="ARBA" id="ARBA00023242"/>
    </source>
</evidence>
<dbReference type="Gene3D" id="1.10.8.20">
    <property type="entry name" value="N-terminal domain of phosphatidylinositol transfer protein sec14p"/>
    <property type="match status" value="1"/>
</dbReference>
<dbReference type="Gene3D" id="3.40.525.10">
    <property type="entry name" value="CRAL-TRIO lipid binding domain"/>
    <property type="match status" value="1"/>
</dbReference>
<evidence type="ECO:0000256" key="11">
    <source>
        <dbReference type="SAM" id="MobiDB-lite"/>
    </source>
</evidence>
<evidence type="ECO:0000256" key="2">
    <source>
        <dbReference type="ARBA" id="ARBA00008115"/>
    </source>
</evidence>
<keyword evidence="5" id="KW-0489">Methyltransferase</keyword>
<dbReference type="PROSITE" id="PS50191">
    <property type="entry name" value="CRAL_TRIO"/>
    <property type="match status" value="1"/>
</dbReference>
<dbReference type="SMART" id="SM01100">
    <property type="entry name" value="CRAL_TRIO_N"/>
    <property type="match status" value="1"/>
</dbReference>
<feature type="domain" description="CRAL-TRIO" evidence="12">
    <location>
        <begin position="476"/>
        <end position="649"/>
    </location>
</feature>
<name>A0A0K6FW46_9AGAM</name>
<sequence>MSIKARARRHSQTGPNPRGSESNVNHLSRKRSQSMEQLTRNPRVVKLARGEQAVESDSDSDSQDAPSGEEQRKEEAEDNAMDTSPDRQTRPLPNSKRRVIPTNPTMVPVQATVPRTPAQRSNSRRLIVVLEQACLEAYKVSSNSGTGRDAKYALLNCDDHQGILAKTGRDIADARPDITHQCLLTLLDSPLNKAGRLQVYVHTAKGVLIEINPHVRIPRTFKRFSGLMVQLLHRLSIRGVNGSEKLLKVIKNPVTDHFPINTHKITLSGDAQTVKLSKYLPTLPETHSIAVFVGAMARGKDDFADGVVDEKISISDYALSASVACGKFCCALEDLWDILQLRARFCTKIVGFNGAGLATYSELPSCDRIGLFHDPTTSLIEPLRTMPPAAAAPKDPLAGRVGHLTPEQEQTLSQFKKEIQDEGYFVPERHDDPTLLRFLRARKFDLVKSKEMFVACEKWRKDFGVADIVHNFDFPEKAKVDEYYPQFYHKTDKDGRPVYVERLGKVDLKALGAITTQDRQLKNLVLEYERFLHERLPACSDAAGKPVETSCTILDLKGVGIGSFYQVKDYVMKASAIGQNYYPETMGKFYIVNSPYLFSTVWTLVKPWLDEVTVSKISIPGSDYKAKLLEQIPAENLPEDLGGKCNCPGGCSLADQGPWNDSKYKDLAKSKVPLPTATTSAPEATPAA</sequence>
<dbReference type="InterPro" id="IPR001251">
    <property type="entry name" value="CRAL-TRIO_dom"/>
</dbReference>
<keyword evidence="8" id="KW-0699">rRNA-binding</keyword>
<keyword evidence="3" id="KW-0690">Ribosome biogenesis</keyword>
<dbReference type="PANTHER" id="PTHR45657">
    <property type="entry name" value="CRAL-TRIO DOMAIN-CONTAINING PROTEIN YKL091C-RELATED"/>
    <property type="match status" value="1"/>
</dbReference>
<dbReference type="SUPFAM" id="SSF46938">
    <property type="entry name" value="CRAL/TRIO N-terminal domain"/>
    <property type="match status" value="1"/>
</dbReference>
<gene>
    <name evidence="13" type="ORF">RSOLAG22IIIB_00733</name>
</gene>
<evidence type="ECO:0000256" key="9">
    <source>
        <dbReference type="ARBA" id="ARBA00022884"/>
    </source>
</evidence>
<keyword evidence="7" id="KW-0949">S-adenosyl-L-methionine</keyword>
<evidence type="ECO:0000313" key="13">
    <source>
        <dbReference type="EMBL" id="CUA70373.1"/>
    </source>
</evidence>
<dbReference type="GO" id="GO:0070037">
    <property type="term" value="F:rRNA (pseudouridine) methyltransferase activity"/>
    <property type="evidence" value="ECO:0007669"/>
    <property type="project" value="InterPro"/>
</dbReference>